<comment type="catalytic activity">
    <reaction evidence="10">
        <text>L-isoleucine + 2-oxoglutarate = (S)-3-methyl-2-oxopentanoate + L-glutamate</text>
        <dbReference type="Rhea" id="RHEA:24801"/>
        <dbReference type="ChEBI" id="CHEBI:16810"/>
        <dbReference type="ChEBI" id="CHEBI:29985"/>
        <dbReference type="ChEBI" id="CHEBI:35146"/>
        <dbReference type="ChEBI" id="CHEBI:58045"/>
        <dbReference type="EC" id="2.6.1.42"/>
    </reaction>
</comment>
<comment type="pathway">
    <text evidence="4">Amino-acid biosynthesis; L-leucine biosynthesis; L-leucine from 3-methyl-2-oxobutanoate: step 4/4.</text>
</comment>
<dbReference type="InterPro" id="IPR043132">
    <property type="entry name" value="BCAT-like_C"/>
</dbReference>
<evidence type="ECO:0000256" key="1">
    <source>
        <dbReference type="ARBA" id="ARBA00003109"/>
    </source>
</evidence>
<evidence type="ECO:0000256" key="8">
    <source>
        <dbReference type="ARBA" id="ARBA00023304"/>
    </source>
</evidence>
<dbReference type="InterPro" id="IPR036038">
    <property type="entry name" value="Aminotransferase-like"/>
</dbReference>
<dbReference type="Gene3D" id="3.20.10.10">
    <property type="entry name" value="D-amino Acid Aminotransferase, subunit A, domain 2"/>
    <property type="match status" value="1"/>
</dbReference>
<keyword evidence="8" id="KW-0100">Branched-chain amino acid biosynthesis</keyword>
<comment type="catalytic activity">
    <reaction evidence="11">
        <text>L-leucine + 2-oxoglutarate = 4-methyl-2-oxopentanoate + L-glutamate</text>
        <dbReference type="Rhea" id="RHEA:18321"/>
        <dbReference type="ChEBI" id="CHEBI:16810"/>
        <dbReference type="ChEBI" id="CHEBI:17865"/>
        <dbReference type="ChEBI" id="CHEBI:29985"/>
        <dbReference type="ChEBI" id="CHEBI:57427"/>
        <dbReference type="EC" id="2.6.1.42"/>
    </reaction>
</comment>
<evidence type="ECO:0000256" key="2">
    <source>
        <dbReference type="ARBA" id="ARBA00004824"/>
    </source>
</evidence>
<sequence>MLWLNDRLIDEALEVVALPLSDRSFLLGEGVFETLLTLGGKAVALDRHIRRLTTGAKALGISSPTPDSIAVGVTALLHSTLDISMGRMRITLSGSGTLLITHQRYQEWSEAARLVTYPFPFNSKSPLQKIKSTSYGEYLLAYRYAQDRGADDALLFNTSDAVMEASTANIVALIGGRWVTPPLSAGPLPGITRELLTEWGLLIEREIIFEELHRCESIALISSLRSVQPVVEINGRGFKASGKIEELATSYKSALASNLNP</sequence>
<evidence type="ECO:0000256" key="11">
    <source>
        <dbReference type="ARBA" id="ARBA00049229"/>
    </source>
</evidence>
<evidence type="ECO:0000256" key="4">
    <source>
        <dbReference type="ARBA" id="ARBA00005072"/>
    </source>
</evidence>
<dbReference type="SUPFAM" id="SSF56752">
    <property type="entry name" value="D-aminoacid aminotransferase-like PLP-dependent enzymes"/>
    <property type="match status" value="1"/>
</dbReference>
<comment type="pathway">
    <text evidence="3">Amino-acid biosynthesis; L-valine biosynthesis; L-valine from pyruvate: step 4/4.</text>
</comment>
<dbReference type="InterPro" id="IPR001544">
    <property type="entry name" value="Aminotrans_IV"/>
</dbReference>
<evidence type="ECO:0000256" key="9">
    <source>
        <dbReference type="ARBA" id="ARBA00048212"/>
    </source>
</evidence>
<comment type="caution">
    <text evidence="12">The sequence shown here is derived from an EMBL/GenBank/DDBJ whole genome shotgun (WGS) entry which is preliminary data.</text>
</comment>
<evidence type="ECO:0000313" key="13">
    <source>
        <dbReference type="Proteomes" id="UP000740727"/>
    </source>
</evidence>
<evidence type="ECO:0000256" key="5">
    <source>
        <dbReference type="ARBA" id="ARBA00009320"/>
    </source>
</evidence>
<comment type="catalytic activity">
    <reaction evidence="9">
        <text>L-valine + 2-oxoglutarate = 3-methyl-2-oxobutanoate + L-glutamate</text>
        <dbReference type="Rhea" id="RHEA:24813"/>
        <dbReference type="ChEBI" id="CHEBI:11851"/>
        <dbReference type="ChEBI" id="CHEBI:16810"/>
        <dbReference type="ChEBI" id="CHEBI:29985"/>
        <dbReference type="ChEBI" id="CHEBI:57762"/>
        <dbReference type="EC" id="2.6.1.42"/>
    </reaction>
</comment>
<organism evidence="12 13">
    <name type="scientific">Candidatus Fonsibacter lacus</name>
    <dbReference type="NCBI Taxonomy" id="2576439"/>
    <lineage>
        <taxon>Bacteria</taxon>
        <taxon>Pseudomonadati</taxon>
        <taxon>Pseudomonadota</taxon>
        <taxon>Alphaproteobacteria</taxon>
        <taxon>Candidatus Pelagibacterales</taxon>
        <taxon>Candidatus Pelagibacterales incertae sedis</taxon>
        <taxon>Candidatus Fonsibacter</taxon>
    </lineage>
</organism>
<dbReference type="Proteomes" id="UP000740727">
    <property type="component" value="Unassembled WGS sequence"/>
</dbReference>
<dbReference type="GO" id="GO:0004084">
    <property type="term" value="F:branched-chain-amino-acid transaminase activity"/>
    <property type="evidence" value="ECO:0007669"/>
    <property type="project" value="UniProtKB-EC"/>
</dbReference>
<keyword evidence="8" id="KW-0028">Amino-acid biosynthesis</keyword>
<reference evidence="12" key="1">
    <citation type="submission" date="2018-10" db="EMBL/GenBank/DDBJ databases">
        <title>Iterative Subtractive Binning of Freshwater Chronoseries Metagenomes Recovers Nearly Complete Genomes from over Four Hundred Novel Species.</title>
        <authorList>
            <person name="Rodriguez-R L.M."/>
            <person name="Tsementzi D."/>
            <person name="Luo C."/>
            <person name="Konstantinidis K.T."/>
        </authorList>
    </citation>
    <scope>NUCLEOTIDE SEQUENCE</scope>
    <source>
        <strain evidence="12">WB5_2A_028</strain>
    </source>
</reference>
<comment type="function">
    <text evidence="1">Acts on leucine, isoleucine and valine.</text>
</comment>
<dbReference type="PANTHER" id="PTHR42743:SF11">
    <property type="entry name" value="AMINODEOXYCHORISMATE LYASE"/>
    <property type="match status" value="1"/>
</dbReference>
<dbReference type="Gene3D" id="3.30.470.10">
    <property type="match status" value="1"/>
</dbReference>
<comment type="similarity">
    <text evidence="5">Belongs to the class-IV pyridoxal-phosphate-dependent aminotransferase family.</text>
</comment>
<dbReference type="EMBL" id="RFXN01000001">
    <property type="protein sequence ID" value="NBR93276.1"/>
    <property type="molecule type" value="Genomic_DNA"/>
</dbReference>
<accession>A0A965GBW9</accession>
<proteinExistence type="inferred from homology"/>
<dbReference type="AlphaFoldDB" id="A0A965GBW9"/>
<evidence type="ECO:0000256" key="6">
    <source>
        <dbReference type="ARBA" id="ARBA00013053"/>
    </source>
</evidence>
<evidence type="ECO:0000313" key="12">
    <source>
        <dbReference type="EMBL" id="NBR93276.1"/>
    </source>
</evidence>
<evidence type="ECO:0000256" key="7">
    <source>
        <dbReference type="ARBA" id="ARBA00014472"/>
    </source>
</evidence>
<evidence type="ECO:0000256" key="10">
    <source>
        <dbReference type="ARBA" id="ARBA00048798"/>
    </source>
</evidence>
<dbReference type="PANTHER" id="PTHR42743">
    <property type="entry name" value="AMINO-ACID AMINOTRANSFERASE"/>
    <property type="match status" value="1"/>
</dbReference>
<dbReference type="GO" id="GO:0009082">
    <property type="term" value="P:branched-chain amino acid biosynthetic process"/>
    <property type="evidence" value="ECO:0007669"/>
    <property type="project" value="UniProtKB-KW"/>
</dbReference>
<dbReference type="EC" id="2.6.1.42" evidence="6"/>
<dbReference type="Pfam" id="PF01063">
    <property type="entry name" value="Aminotran_4"/>
    <property type="match status" value="1"/>
</dbReference>
<gene>
    <name evidence="12" type="ORF">EBT44_00165</name>
</gene>
<protein>
    <recommendedName>
        <fullName evidence="7">Probable branched-chain-amino-acid aminotransferase</fullName>
        <ecNumber evidence="6">2.6.1.42</ecNumber>
    </recommendedName>
</protein>
<dbReference type="InterPro" id="IPR050571">
    <property type="entry name" value="Class-IV_PLP-Dep_Aminotrnsfr"/>
</dbReference>
<name>A0A965GBW9_9PROT</name>
<evidence type="ECO:0000256" key="3">
    <source>
        <dbReference type="ARBA" id="ARBA00004931"/>
    </source>
</evidence>
<comment type="pathway">
    <text evidence="2">Amino-acid biosynthesis; L-isoleucine biosynthesis; L-isoleucine from 2-oxobutanoate: step 4/4.</text>
</comment>
<dbReference type="InterPro" id="IPR043131">
    <property type="entry name" value="BCAT-like_N"/>
</dbReference>